<evidence type="ECO:0000313" key="8">
    <source>
        <dbReference type="EMBL" id="CZT22042.1"/>
    </source>
</evidence>
<keyword evidence="4 7" id="KW-1133">Transmembrane helix</keyword>
<evidence type="ECO:0000256" key="1">
    <source>
        <dbReference type="ARBA" id="ARBA00004141"/>
    </source>
</evidence>
<gene>
    <name evidence="8" type="ORF">RCC_07911</name>
</gene>
<keyword evidence="3 7" id="KW-0812">Transmembrane</keyword>
<evidence type="ECO:0000256" key="6">
    <source>
        <dbReference type="SAM" id="MobiDB-lite"/>
    </source>
</evidence>
<reference evidence="8 9" key="1">
    <citation type="submission" date="2016-03" db="EMBL/GenBank/DDBJ databases">
        <authorList>
            <person name="Ploux O."/>
        </authorList>
    </citation>
    <scope>NUCLEOTIDE SEQUENCE [LARGE SCALE GENOMIC DNA]</scope>
    <source>
        <strain evidence="8 9">URUG2</strain>
    </source>
</reference>
<keyword evidence="9" id="KW-1185">Reference proteome</keyword>
<feature type="compositionally biased region" description="Basic and acidic residues" evidence="6">
    <location>
        <begin position="432"/>
        <end position="444"/>
    </location>
</feature>
<dbReference type="InterPro" id="IPR036259">
    <property type="entry name" value="MFS_trans_sf"/>
</dbReference>
<feature type="transmembrane region" description="Helical" evidence="7">
    <location>
        <begin position="172"/>
        <end position="192"/>
    </location>
</feature>
<dbReference type="SUPFAM" id="SSF103473">
    <property type="entry name" value="MFS general substrate transporter"/>
    <property type="match status" value="1"/>
</dbReference>
<feature type="transmembrane region" description="Helical" evidence="7">
    <location>
        <begin position="310"/>
        <end position="330"/>
    </location>
</feature>
<dbReference type="OrthoDB" id="28755at2759"/>
<evidence type="ECO:0000256" key="7">
    <source>
        <dbReference type="SAM" id="Phobius"/>
    </source>
</evidence>
<feature type="transmembrane region" description="Helical" evidence="7">
    <location>
        <begin position="267"/>
        <end position="289"/>
    </location>
</feature>
<evidence type="ECO:0000313" key="9">
    <source>
        <dbReference type="Proteomes" id="UP000225277"/>
    </source>
</evidence>
<dbReference type="RefSeq" id="XP_023628931.1">
    <property type="nucleotide sequence ID" value="XM_023773163.1"/>
</dbReference>
<feature type="transmembrane region" description="Helical" evidence="7">
    <location>
        <begin position="392"/>
        <end position="415"/>
    </location>
</feature>
<feature type="transmembrane region" description="Helical" evidence="7">
    <location>
        <begin position="91"/>
        <end position="109"/>
    </location>
</feature>
<dbReference type="EMBL" id="FJUY01000012">
    <property type="protein sequence ID" value="CZT22042.1"/>
    <property type="molecule type" value="Genomic_DNA"/>
</dbReference>
<dbReference type="GeneID" id="35603018"/>
<dbReference type="Proteomes" id="UP000225277">
    <property type="component" value="Unassembled WGS sequence"/>
</dbReference>
<evidence type="ECO:0000256" key="5">
    <source>
        <dbReference type="ARBA" id="ARBA00023136"/>
    </source>
</evidence>
<keyword evidence="2" id="KW-0813">Transport</keyword>
<dbReference type="AlphaFoldDB" id="A0A2D3UW76"/>
<comment type="subcellular location">
    <subcellularLocation>
        <location evidence="1">Membrane</location>
        <topology evidence="1">Multi-pass membrane protein</topology>
    </subcellularLocation>
</comment>
<feature type="transmembrane region" description="Helical" evidence="7">
    <location>
        <begin position="46"/>
        <end position="70"/>
    </location>
</feature>
<accession>A0A2D3UW76</accession>
<evidence type="ECO:0000256" key="3">
    <source>
        <dbReference type="ARBA" id="ARBA00022692"/>
    </source>
</evidence>
<dbReference type="Pfam" id="PF13347">
    <property type="entry name" value="MFS_2"/>
    <property type="match status" value="1"/>
</dbReference>
<dbReference type="GO" id="GO:0005886">
    <property type="term" value="C:plasma membrane"/>
    <property type="evidence" value="ECO:0007669"/>
    <property type="project" value="TreeGrafter"/>
</dbReference>
<dbReference type="Gene3D" id="1.20.1250.20">
    <property type="entry name" value="MFS general substrate transporter like domains"/>
    <property type="match status" value="1"/>
</dbReference>
<evidence type="ECO:0000256" key="4">
    <source>
        <dbReference type="ARBA" id="ARBA00022989"/>
    </source>
</evidence>
<dbReference type="PANTHER" id="PTHR19432:SF76">
    <property type="entry name" value="TRANSPORTER, PUTATIVE (EUROFUNG)-RELATED"/>
    <property type="match status" value="1"/>
</dbReference>
<evidence type="ECO:0000256" key="2">
    <source>
        <dbReference type="ARBA" id="ARBA00022448"/>
    </source>
</evidence>
<keyword evidence="5 7" id="KW-0472">Membrane</keyword>
<feature type="transmembrane region" description="Helical" evidence="7">
    <location>
        <begin position="520"/>
        <end position="539"/>
    </location>
</feature>
<proteinExistence type="predicted"/>
<feature type="transmembrane region" description="Helical" evidence="7">
    <location>
        <begin position="204"/>
        <end position="224"/>
    </location>
</feature>
<feature type="region of interest" description="Disordered" evidence="6">
    <location>
        <begin position="427"/>
        <end position="465"/>
    </location>
</feature>
<dbReference type="PANTHER" id="PTHR19432">
    <property type="entry name" value="SUGAR TRANSPORTER"/>
    <property type="match status" value="1"/>
</dbReference>
<protein>
    <submittedName>
        <fullName evidence="8">Related to sucrose transporter SUT1D</fullName>
    </submittedName>
</protein>
<feature type="transmembrane region" description="Helical" evidence="7">
    <location>
        <begin position="365"/>
        <end position="385"/>
    </location>
</feature>
<name>A0A2D3UW76_9PEZI</name>
<organism evidence="8 9">
    <name type="scientific">Ramularia collo-cygni</name>
    <dbReference type="NCBI Taxonomy" id="112498"/>
    <lineage>
        <taxon>Eukaryota</taxon>
        <taxon>Fungi</taxon>
        <taxon>Dikarya</taxon>
        <taxon>Ascomycota</taxon>
        <taxon>Pezizomycotina</taxon>
        <taxon>Dothideomycetes</taxon>
        <taxon>Dothideomycetidae</taxon>
        <taxon>Mycosphaerellales</taxon>
        <taxon>Mycosphaerellaceae</taxon>
        <taxon>Ramularia</taxon>
    </lineage>
</organism>
<dbReference type="GO" id="GO:0008506">
    <property type="term" value="F:sucrose:proton symporter activity"/>
    <property type="evidence" value="ECO:0007669"/>
    <property type="project" value="TreeGrafter"/>
</dbReference>
<sequence>MATSSWIGEPRVKGSSQSMKLFLLTFSLIGLQFCWGTEQTYASPFLLALGLSKGGMSLVWIAGPLSGLIMQPIIGMISDQSTSPYGRRRPFMVGGTCAVAVCLLVLGWAKELVAYFVEDAERRRHVTIQLAIVDIFVLDFVINIAQSTCRALVVDTLPVSQQKLGAAWVTRMAGVGHILVFGIGALDLEVVLPGLFGSTQFQKVCSIAALAMAISQFVTCWAVTERVLVSDEPTSGNKQSLGSIIYQIYDRTVNVPKRIQAICWVQFWSWIGWFPLLFYGSVWVGEIYLRHHAPNETGDALSQVGMVGSAALIVHSVTTFITAIVLPWLVTSPGEAEKPGFTPRPPESLKGIMETLTTISKPSLLNTWTFGTLVFSVSMIFAPVVKSVGFATLLMAITGVSSAIASLAAGTYIGVEVNRLGPALPQHVHRQTTVDEKELDEKNIQPKSTSHPRRASDASGGVSSSGELSGIYLGILNIYTTIPQFVGTGISWAVFSIMEPGKSPELAKDAHPDEHHSTEGVSAVGVCLFIGALSSLVAARATRRLKEDT</sequence>